<organism evidence="1 2">
    <name type="scientific">Thalassospira mesophila</name>
    <dbReference type="NCBI Taxonomy" id="1293891"/>
    <lineage>
        <taxon>Bacteria</taxon>
        <taxon>Pseudomonadati</taxon>
        <taxon>Pseudomonadota</taxon>
        <taxon>Alphaproteobacteria</taxon>
        <taxon>Rhodospirillales</taxon>
        <taxon>Thalassospiraceae</taxon>
        <taxon>Thalassospira</taxon>
    </lineage>
</organism>
<reference evidence="1 2" key="1">
    <citation type="submission" date="2014-03" db="EMBL/GenBank/DDBJ databases">
        <title>The draft genome sequence of Thalassospira mesophila JCM 18969.</title>
        <authorList>
            <person name="Lai Q."/>
            <person name="Shao Z."/>
        </authorList>
    </citation>
    <scope>NUCLEOTIDE SEQUENCE [LARGE SCALE GENOMIC DNA]</scope>
    <source>
        <strain evidence="1 2">JCM 18969</strain>
    </source>
</reference>
<dbReference type="EMBL" id="JFKA01000005">
    <property type="protein sequence ID" value="OSQ37892.1"/>
    <property type="molecule type" value="Genomic_DNA"/>
</dbReference>
<dbReference type="AlphaFoldDB" id="A0A1Y2KYU2"/>
<name>A0A1Y2KYU2_9PROT</name>
<gene>
    <name evidence="1" type="ORF">TMES_12965</name>
</gene>
<accession>A0A1Y2KYU2</accession>
<proteinExistence type="predicted"/>
<dbReference type="Proteomes" id="UP000193391">
    <property type="component" value="Unassembled WGS sequence"/>
</dbReference>
<dbReference type="STRING" id="1293891.TMES_12965"/>
<keyword evidence="2" id="KW-1185">Reference proteome</keyword>
<sequence length="61" mass="6849">MIQNTSFLRPGAVLSFANQALKAPQKKISHRTQNIPAISCQVRLMFLDQICIQAIVIKIKI</sequence>
<evidence type="ECO:0000313" key="1">
    <source>
        <dbReference type="EMBL" id="OSQ37892.1"/>
    </source>
</evidence>
<protein>
    <submittedName>
        <fullName evidence="1">Uncharacterized protein</fullName>
    </submittedName>
</protein>
<comment type="caution">
    <text evidence="1">The sequence shown here is derived from an EMBL/GenBank/DDBJ whole genome shotgun (WGS) entry which is preliminary data.</text>
</comment>
<evidence type="ECO:0000313" key="2">
    <source>
        <dbReference type="Proteomes" id="UP000193391"/>
    </source>
</evidence>